<gene>
    <name evidence="3" type="ORF">E3D00_06505</name>
</gene>
<dbReference type="AlphaFoldDB" id="A0A4Y6UI24"/>
<keyword evidence="1" id="KW-0175">Coiled coil</keyword>
<protein>
    <recommendedName>
        <fullName evidence="5">CAP-Gly protein</fullName>
    </recommendedName>
</protein>
<feature type="coiled-coil region" evidence="1">
    <location>
        <begin position="249"/>
        <end position="301"/>
    </location>
</feature>
<keyword evidence="4" id="KW-1185">Reference proteome</keyword>
<evidence type="ECO:0008006" key="5">
    <source>
        <dbReference type="Google" id="ProtNLM"/>
    </source>
</evidence>
<proteinExistence type="predicted"/>
<keyword evidence="2" id="KW-1133">Transmembrane helix</keyword>
<accession>A0A4Y6UI24</accession>
<evidence type="ECO:0000313" key="4">
    <source>
        <dbReference type="Proteomes" id="UP000316313"/>
    </source>
</evidence>
<reference evidence="3 4" key="1">
    <citation type="submission" date="2019-03" db="EMBL/GenBank/DDBJ databases">
        <title>The complete genome sequence of Swingsia samuiensis NBRC107927(T).</title>
        <authorList>
            <person name="Chua K.-O."/>
            <person name="Chan K.-G."/>
            <person name="See-Too W.-S."/>
        </authorList>
    </citation>
    <scope>NUCLEOTIDE SEQUENCE [LARGE SCALE GENOMIC DNA]</scope>
    <source>
        <strain evidence="3 4">AH83</strain>
    </source>
</reference>
<organism evidence="3 4">
    <name type="scientific">Swingsia samuiensis</name>
    <dbReference type="NCBI Taxonomy" id="1293412"/>
    <lineage>
        <taxon>Bacteria</taxon>
        <taxon>Pseudomonadati</taxon>
        <taxon>Pseudomonadota</taxon>
        <taxon>Alphaproteobacteria</taxon>
        <taxon>Acetobacterales</taxon>
        <taxon>Acetobacteraceae</taxon>
        <taxon>Swingsia</taxon>
    </lineage>
</organism>
<sequence length="338" mass="35418">MSRGTFQEENLVIRPSSISSVIIGGGISCAFAAAFLALSFSMGIGSIDLTHDHPFSSLGWSFIVPLGIGIFLSNALGAFVAGRLAGTNGGIHGVATWAGLLLAAILGGSAFVTGTLNTAQSAAGSVLGFSGSVLGGAANTIGSAVSEGAKTLNQGIANNVDWNAVSNKLNNSLHNVKIDGLQSDQIQKNLQDATNDVEATAKQIVVDPSNADQYLTALQKKLSDRVKKTTDGFNRDNAVKLLEQNGFDQKSAEQAVDNAKQSVDQLNQSIQESIQQADDAAKQLQAQIDDMKKKAIDYTNKTLSYVSTALFWAFVVSIIGAIVAFACGKIGEKSYRQE</sequence>
<dbReference type="Proteomes" id="UP000316313">
    <property type="component" value="Chromosome"/>
</dbReference>
<evidence type="ECO:0000256" key="1">
    <source>
        <dbReference type="SAM" id="Coils"/>
    </source>
</evidence>
<feature type="transmembrane region" description="Helical" evidence="2">
    <location>
        <begin position="21"/>
        <end position="42"/>
    </location>
</feature>
<dbReference type="PROSITE" id="PS51257">
    <property type="entry name" value="PROKAR_LIPOPROTEIN"/>
    <property type="match status" value="1"/>
</dbReference>
<evidence type="ECO:0000313" key="3">
    <source>
        <dbReference type="EMBL" id="QDH17249.1"/>
    </source>
</evidence>
<dbReference type="OrthoDB" id="7032238at2"/>
<keyword evidence="2" id="KW-0812">Transmembrane</keyword>
<feature type="transmembrane region" description="Helical" evidence="2">
    <location>
        <begin position="62"/>
        <end position="82"/>
    </location>
</feature>
<evidence type="ECO:0000256" key="2">
    <source>
        <dbReference type="SAM" id="Phobius"/>
    </source>
</evidence>
<name>A0A4Y6UI24_9PROT</name>
<dbReference type="KEGG" id="ssam:E3D00_06505"/>
<feature type="transmembrane region" description="Helical" evidence="2">
    <location>
        <begin position="94"/>
        <end position="112"/>
    </location>
</feature>
<dbReference type="EMBL" id="CP038141">
    <property type="protein sequence ID" value="QDH17249.1"/>
    <property type="molecule type" value="Genomic_DNA"/>
</dbReference>
<keyword evidence="2" id="KW-0472">Membrane</keyword>
<dbReference type="RefSeq" id="WP_141461011.1">
    <property type="nucleotide sequence ID" value="NZ_CP038141.1"/>
</dbReference>
<feature type="transmembrane region" description="Helical" evidence="2">
    <location>
        <begin position="309"/>
        <end position="328"/>
    </location>
</feature>